<dbReference type="EMBL" id="FLAC01000044">
    <property type="protein sequence ID" value="SAQ14677.1"/>
    <property type="molecule type" value="Genomic_DNA"/>
</dbReference>
<keyword evidence="1" id="KW-1133">Transmembrane helix</keyword>
<evidence type="ECO:0000256" key="1">
    <source>
        <dbReference type="SAM" id="Phobius"/>
    </source>
</evidence>
<protein>
    <submittedName>
        <fullName evidence="4">Conjugal transfer protein TrbF</fullName>
    </submittedName>
</protein>
<dbReference type="Proteomes" id="UP000078124">
    <property type="component" value="Unassembled WGS sequence"/>
</dbReference>
<feature type="transmembrane region" description="Helical" evidence="1">
    <location>
        <begin position="78"/>
        <end position="111"/>
    </location>
</feature>
<dbReference type="RefSeq" id="WP_032700808.1">
    <property type="nucleotide sequence ID" value="NZ_ABZSJN020000568.1"/>
</dbReference>
<keyword evidence="1" id="KW-0812">Transmembrane</keyword>
<accession>A0A485D2W3</accession>
<organism evidence="4 6">
    <name type="scientific">Raoultella planticola</name>
    <name type="common">Klebsiella planticola</name>
    <dbReference type="NCBI Taxonomy" id="575"/>
    <lineage>
        <taxon>Bacteria</taxon>
        <taxon>Pseudomonadati</taxon>
        <taxon>Pseudomonadota</taxon>
        <taxon>Gammaproteobacteria</taxon>
        <taxon>Enterobacterales</taxon>
        <taxon>Enterobacteriaceae</taxon>
        <taxon>Klebsiella/Raoultella group</taxon>
        <taxon>Raoultella</taxon>
    </lineage>
</organism>
<reference evidence="4 6" key="1">
    <citation type="submission" date="2019-03" db="EMBL/GenBank/DDBJ databases">
        <authorList>
            <consortium name="Pathogen Informatics"/>
        </authorList>
    </citation>
    <scope>NUCLEOTIDE SEQUENCE [LARGE SCALE GENOMIC DNA]</scope>
    <source>
        <strain evidence="3 5">2880STDY5682802</strain>
        <strain evidence="4 6">NCTC12998</strain>
    </source>
</reference>
<evidence type="ECO:0000313" key="4">
    <source>
        <dbReference type="EMBL" id="VFS91328.1"/>
    </source>
</evidence>
<keyword evidence="1" id="KW-0472">Membrane</keyword>
<name>A0A485D2W3_RAOPL</name>
<evidence type="ECO:0000313" key="5">
    <source>
        <dbReference type="Proteomes" id="UP000078124"/>
    </source>
</evidence>
<dbReference type="GeneID" id="57431917"/>
<evidence type="ECO:0000313" key="2">
    <source>
        <dbReference type="EMBL" id="MDZ7469511.1"/>
    </source>
</evidence>
<evidence type="ECO:0000313" key="6">
    <source>
        <dbReference type="Proteomes" id="UP000345637"/>
    </source>
</evidence>
<sequence length="142" mass="16359">MDSLNKIYSSLPVLERNKRLKLSRQKRFDVYYCLAFMFGFSGLCLWWGSHAYFGLLSDLLTPPEKLGTAKNVMDILNALMYFVPFILFSLSIGCLATALLGVLMAELAFWFEYAFEKSFQRYLNRVHGRKNKMKEGGPHAHS</sequence>
<dbReference type="Proteomes" id="UP001293169">
    <property type="component" value="Unassembled WGS sequence"/>
</dbReference>
<keyword evidence="7" id="KW-1185">Reference proteome</keyword>
<dbReference type="AlphaFoldDB" id="A0A485D2W3"/>
<dbReference type="EMBL" id="JAXUDK010000037">
    <property type="protein sequence ID" value="MDZ7469511.1"/>
    <property type="molecule type" value="Genomic_DNA"/>
</dbReference>
<dbReference type="EMBL" id="CAADJE010000040">
    <property type="protein sequence ID" value="VFS91328.1"/>
    <property type="molecule type" value="Genomic_DNA"/>
</dbReference>
<evidence type="ECO:0000313" key="3">
    <source>
        <dbReference type="EMBL" id="SAQ14677.1"/>
    </source>
</evidence>
<dbReference type="Proteomes" id="UP000345637">
    <property type="component" value="Unassembled WGS sequence"/>
</dbReference>
<proteinExistence type="predicted"/>
<feature type="transmembrane region" description="Helical" evidence="1">
    <location>
        <begin position="28"/>
        <end position="48"/>
    </location>
</feature>
<reference evidence="2 7" key="2">
    <citation type="submission" date="2023-12" db="EMBL/GenBank/DDBJ databases">
        <title>N/s.</title>
        <authorList>
            <person name="Dale J."/>
        </authorList>
    </citation>
    <scope>NUCLEOTIDE SEQUENCE [LARGE SCALE GENOMIC DNA]</scope>
    <source>
        <strain evidence="2 7">2023EL-01226</strain>
    </source>
</reference>
<evidence type="ECO:0000313" key="7">
    <source>
        <dbReference type="Proteomes" id="UP001293169"/>
    </source>
</evidence>
<gene>
    <name evidence="4" type="ORF">NCTC12998_07106</name>
    <name evidence="3" type="ORF">SAMEA2273876_05548</name>
    <name evidence="2" type="ORF">U5E74_28420</name>
</gene>